<proteinExistence type="predicted"/>
<dbReference type="Pfam" id="PF05940">
    <property type="entry name" value="NnrS"/>
    <property type="match status" value="1"/>
</dbReference>
<accession>A0A2V1GZ28</accession>
<organism evidence="2 3">
    <name type="scientific">Pelagibaculum spongiae</name>
    <dbReference type="NCBI Taxonomy" id="2080658"/>
    <lineage>
        <taxon>Bacteria</taxon>
        <taxon>Pseudomonadati</taxon>
        <taxon>Pseudomonadota</taxon>
        <taxon>Gammaproteobacteria</taxon>
        <taxon>Oceanospirillales</taxon>
        <taxon>Pelagibaculum</taxon>
    </lineage>
</organism>
<feature type="transmembrane region" description="Helical" evidence="1">
    <location>
        <begin position="63"/>
        <end position="80"/>
    </location>
</feature>
<comment type="caution">
    <text evidence="2">The sequence shown here is derived from an EMBL/GenBank/DDBJ whole genome shotgun (WGS) entry which is preliminary data.</text>
</comment>
<feature type="transmembrane region" description="Helical" evidence="1">
    <location>
        <begin position="270"/>
        <end position="290"/>
    </location>
</feature>
<feature type="transmembrane region" description="Helical" evidence="1">
    <location>
        <begin position="145"/>
        <end position="165"/>
    </location>
</feature>
<evidence type="ECO:0000313" key="2">
    <source>
        <dbReference type="EMBL" id="PVZ72321.1"/>
    </source>
</evidence>
<feature type="transmembrane region" description="Helical" evidence="1">
    <location>
        <begin position="360"/>
        <end position="381"/>
    </location>
</feature>
<feature type="transmembrane region" description="Helical" evidence="1">
    <location>
        <begin position="215"/>
        <end position="234"/>
    </location>
</feature>
<keyword evidence="3" id="KW-1185">Reference proteome</keyword>
<feature type="transmembrane region" description="Helical" evidence="1">
    <location>
        <begin position="171"/>
        <end position="194"/>
    </location>
</feature>
<dbReference type="RefSeq" id="WP_116685907.1">
    <property type="nucleotide sequence ID" value="NZ_CAWNYD010000001.1"/>
</dbReference>
<keyword evidence="1" id="KW-0812">Transmembrane</keyword>
<keyword evidence="1" id="KW-0472">Membrane</keyword>
<reference evidence="2 3" key="1">
    <citation type="submission" date="2018-04" db="EMBL/GenBank/DDBJ databases">
        <title>Thalassorhabdus spongiae gen. nov., sp. nov., isolated from a marine sponge in South-West Iceland.</title>
        <authorList>
            <person name="Knobloch S."/>
            <person name="Daussin A."/>
            <person name="Johannsson R."/>
            <person name="Marteinsson V.T."/>
        </authorList>
    </citation>
    <scope>NUCLEOTIDE SEQUENCE [LARGE SCALE GENOMIC DNA]</scope>
    <source>
        <strain evidence="2 3">Hp12</strain>
    </source>
</reference>
<feature type="transmembrane region" description="Helical" evidence="1">
    <location>
        <begin position="302"/>
        <end position="324"/>
    </location>
</feature>
<evidence type="ECO:0000313" key="3">
    <source>
        <dbReference type="Proteomes" id="UP000244906"/>
    </source>
</evidence>
<feature type="transmembrane region" description="Helical" evidence="1">
    <location>
        <begin position="336"/>
        <end position="354"/>
    </location>
</feature>
<dbReference type="InterPro" id="IPR010266">
    <property type="entry name" value="NnrS"/>
</dbReference>
<dbReference type="Proteomes" id="UP000244906">
    <property type="component" value="Unassembled WGS sequence"/>
</dbReference>
<keyword evidence="1" id="KW-1133">Transmembrane helix</keyword>
<gene>
    <name evidence="2" type="ORF">DC094_04755</name>
</gene>
<name>A0A2V1GZ28_9GAMM</name>
<dbReference type="OrthoDB" id="9770040at2"/>
<sequence length="397" mass="42676">MMQIDIQDKAMKITPIWRLAFRPFFLFGSLLALVAIPLWLASFFGMLQLNPVGGTLFWHGHEMIFGFGSAIIVGFLLTAVQNWTGLIGLRGAPLAALFALWLAARLAMLFTGDLPLLAVVLNFAFPVAAASIMAGYVIKVRQWRNLIFTPILCGLGFVSALSSWLASSGDFVLAMGSLHSGMILVVLVMSVIGGRVIPFFTSRSTDFERNDLPAWTEKAAIASLAGLAALSVFGLDSYPLATAALAAASLVFNGYRFLSWGGAHSFRNPLLWSLHLAWAFIPLGLLLLVIHSFTASVSLSMVLHSFGVGGMASLVLAMLARVTLGHTGRPLTPPKAMPWAFALILSAGLCRIFASLLPAFYLPLLLVTGILWSLAFIIFLSNYGKMLVTARADGRAG</sequence>
<feature type="transmembrane region" description="Helical" evidence="1">
    <location>
        <begin position="240"/>
        <end position="258"/>
    </location>
</feature>
<feature type="transmembrane region" description="Helical" evidence="1">
    <location>
        <begin position="92"/>
        <end position="110"/>
    </location>
</feature>
<protein>
    <submittedName>
        <fullName evidence="2">NnrS family protein</fullName>
    </submittedName>
</protein>
<feature type="transmembrane region" description="Helical" evidence="1">
    <location>
        <begin position="21"/>
        <end position="43"/>
    </location>
</feature>
<evidence type="ECO:0000256" key="1">
    <source>
        <dbReference type="SAM" id="Phobius"/>
    </source>
</evidence>
<dbReference type="AlphaFoldDB" id="A0A2V1GZ28"/>
<dbReference type="EMBL" id="QDDL01000001">
    <property type="protein sequence ID" value="PVZ72321.1"/>
    <property type="molecule type" value="Genomic_DNA"/>
</dbReference>
<feature type="transmembrane region" description="Helical" evidence="1">
    <location>
        <begin position="116"/>
        <end position="138"/>
    </location>
</feature>